<protein>
    <recommendedName>
        <fullName evidence="2">Anti-sigma factor antagonist</fullName>
    </recommendedName>
</protein>
<sequence>MRNGTETLTPHLHVHRDRGYTVLEFHGEIDIIAALETVPFLDAATGRPGAQVVLDLRHIEFFDCSGLRLLHRARLRVLDRGGRLRLVCTHPLTLRILQVTGLAAHLPALSTLEEALEQPEATSGSGSV</sequence>
<accession>A0ABV8YM91</accession>
<dbReference type="PROSITE" id="PS50801">
    <property type="entry name" value="STAS"/>
    <property type="match status" value="1"/>
</dbReference>
<proteinExistence type="inferred from homology"/>
<evidence type="ECO:0000313" key="5">
    <source>
        <dbReference type="Proteomes" id="UP001596012"/>
    </source>
</evidence>
<evidence type="ECO:0000259" key="3">
    <source>
        <dbReference type="PROSITE" id="PS50801"/>
    </source>
</evidence>
<keyword evidence="5" id="KW-1185">Reference proteome</keyword>
<dbReference type="InterPro" id="IPR002645">
    <property type="entry name" value="STAS_dom"/>
</dbReference>
<dbReference type="Gene3D" id="3.30.750.24">
    <property type="entry name" value="STAS domain"/>
    <property type="match status" value="1"/>
</dbReference>
<dbReference type="InterPro" id="IPR036513">
    <property type="entry name" value="STAS_dom_sf"/>
</dbReference>
<dbReference type="EMBL" id="JBHSFG010000029">
    <property type="protein sequence ID" value="MFC4466423.1"/>
    <property type="molecule type" value="Genomic_DNA"/>
</dbReference>
<comment type="caution">
    <text evidence="4">The sequence shown here is derived from an EMBL/GenBank/DDBJ whole genome shotgun (WGS) entry which is preliminary data.</text>
</comment>
<evidence type="ECO:0000256" key="1">
    <source>
        <dbReference type="ARBA" id="ARBA00009013"/>
    </source>
</evidence>
<dbReference type="NCBIfam" id="TIGR00377">
    <property type="entry name" value="ant_ant_sig"/>
    <property type="match status" value="1"/>
</dbReference>
<dbReference type="PANTHER" id="PTHR33495">
    <property type="entry name" value="ANTI-SIGMA FACTOR ANTAGONIST TM_1081-RELATED-RELATED"/>
    <property type="match status" value="1"/>
</dbReference>
<comment type="similarity">
    <text evidence="1 2">Belongs to the anti-sigma-factor antagonist family.</text>
</comment>
<dbReference type="Pfam" id="PF01740">
    <property type="entry name" value="STAS"/>
    <property type="match status" value="1"/>
</dbReference>
<name>A0ABV8YM91_9ACTN</name>
<dbReference type="PANTHER" id="PTHR33495:SF2">
    <property type="entry name" value="ANTI-SIGMA FACTOR ANTAGONIST TM_1081-RELATED"/>
    <property type="match status" value="1"/>
</dbReference>
<dbReference type="SUPFAM" id="SSF52091">
    <property type="entry name" value="SpoIIaa-like"/>
    <property type="match status" value="1"/>
</dbReference>
<dbReference type="CDD" id="cd07043">
    <property type="entry name" value="STAS_anti-anti-sigma_factors"/>
    <property type="match status" value="1"/>
</dbReference>
<feature type="domain" description="STAS" evidence="3">
    <location>
        <begin position="10"/>
        <end position="119"/>
    </location>
</feature>
<gene>
    <name evidence="4" type="ORF">ACFPH6_18130</name>
</gene>
<dbReference type="Proteomes" id="UP001596012">
    <property type="component" value="Unassembled WGS sequence"/>
</dbReference>
<dbReference type="InterPro" id="IPR003658">
    <property type="entry name" value="Anti-sigma_ant"/>
</dbReference>
<evidence type="ECO:0000313" key="4">
    <source>
        <dbReference type="EMBL" id="MFC4466423.1"/>
    </source>
</evidence>
<dbReference type="RefSeq" id="WP_386342937.1">
    <property type="nucleotide sequence ID" value="NZ_JBHSFG010000029.1"/>
</dbReference>
<evidence type="ECO:0000256" key="2">
    <source>
        <dbReference type="RuleBase" id="RU003749"/>
    </source>
</evidence>
<reference evidence="5" key="1">
    <citation type="journal article" date="2019" name="Int. J. Syst. Evol. Microbiol.">
        <title>The Global Catalogue of Microorganisms (GCM) 10K type strain sequencing project: providing services to taxonomists for standard genome sequencing and annotation.</title>
        <authorList>
            <consortium name="The Broad Institute Genomics Platform"/>
            <consortium name="The Broad Institute Genome Sequencing Center for Infectious Disease"/>
            <person name="Wu L."/>
            <person name="Ma J."/>
        </authorList>
    </citation>
    <scope>NUCLEOTIDE SEQUENCE [LARGE SCALE GENOMIC DNA]</scope>
    <source>
        <strain evidence="5">DT43</strain>
    </source>
</reference>
<organism evidence="4 5">
    <name type="scientific">Streptomyces xiangluensis</name>
    <dbReference type="NCBI Taxonomy" id="2665720"/>
    <lineage>
        <taxon>Bacteria</taxon>
        <taxon>Bacillati</taxon>
        <taxon>Actinomycetota</taxon>
        <taxon>Actinomycetes</taxon>
        <taxon>Kitasatosporales</taxon>
        <taxon>Streptomycetaceae</taxon>
        <taxon>Streptomyces</taxon>
    </lineage>
</organism>